<feature type="domain" description="Reverse transcriptase zinc-binding" evidence="1">
    <location>
        <begin position="2"/>
        <end position="46"/>
    </location>
</feature>
<dbReference type="GeneID" id="104604373"/>
<accession>A0A1U8AIH0</accession>
<gene>
    <name evidence="3" type="primary">LOC104604373</name>
</gene>
<organism evidence="2 3">
    <name type="scientific">Nelumbo nucifera</name>
    <name type="common">Sacred lotus</name>
    <dbReference type="NCBI Taxonomy" id="4432"/>
    <lineage>
        <taxon>Eukaryota</taxon>
        <taxon>Viridiplantae</taxon>
        <taxon>Streptophyta</taxon>
        <taxon>Embryophyta</taxon>
        <taxon>Tracheophyta</taxon>
        <taxon>Spermatophyta</taxon>
        <taxon>Magnoliopsida</taxon>
        <taxon>Proteales</taxon>
        <taxon>Nelumbonaceae</taxon>
        <taxon>Nelumbo</taxon>
    </lineage>
</organism>
<dbReference type="RefSeq" id="XP_010266974.1">
    <property type="nucleotide sequence ID" value="XM_010268672.1"/>
</dbReference>
<sequence>MHDAIPVKRRLELVLKHINTSCSLCDEEEESFEHLFLKCPLAKQVWFGADIAIHSDVTTDMSMADWLTNWIKLFKSRFTIDIDLLKVISLLWHIWIARNTLVFNNSPWDPHIIMQRATSFTHQNFLITSNHHGNFMDPARNRLIQPVHWIKPPNGYLKVNFDGANSSQKSGVGIVVRDHTGSLIFARAIPINSRF</sequence>
<dbReference type="InterPro" id="IPR052929">
    <property type="entry name" value="RNase_H-like_EbsB-rel"/>
</dbReference>
<dbReference type="STRING" id="4432.A0A1U8AIH0"/>
<dbReference type="InterPro" id="IPR026960">
    <property type="entry name" value="RVT-Znf"/>
</dbReference>
<dbReference type="AlphaFoldDB" id="A0A1U8AIH0"/>
<dbReference type="InParanoid" id="A0A1U8AIH0"/>
<proteinExistence type="predicted"/>
<evidence type="ECO:0000259" key="1">
    <source>
        <dbReference type="Pfam" id="PF13966"/>
    </source>
</evidence>
<dbReference type="Proteomes" id="UP000189703">
    <property type="component" value="Unplaced"/>
</dbReference>
<dbReference type="KEGG" id="nnu:104604373"/>
<evidence type="ECO:0000313" key="3">
    <source>
        <dbReference type="RefSeq" id="XP_010266974.1"/>
    </source>
</evidence>
<keyword evidence="2" id="KW-1185">Reference proteome</keyword>
<name>A0A1U8AIH0_NELNU</name>
<dbReference type="Pfam" id="PF13966">
    <property type="entry name" value="zf-RVT"/>
    <property type="match status" value="1"/>
</dbReference>
<dbReference type="OrthoDB" id="1906820at2759"/>
<dbReference type="PANTHER" id="PTHR47074:SF74">
    <property type="match status" value="1"/>
</dbReference>
<dbReference type="OMA" id="INCNIAL"/>
<dbReference type="PANTHER" id="PTHR47074">
    <property type="entry name" value="BNAC02G40300D PROTEIN"/>
    <property type="match status" value="1"/>
</dbReference>
<protein>
    <submittedName>
        <fullName evidence="3">Uncharacterized protein LOC104604373</fullName>
    </submittedName>
</protein>
<reference evidence="3" key="1">
    <citation type="submission" date="2025-08" db="UniProtKB">
        <authorList>
            <consortium name="RefSeq"/>
        </authorList>
    </citation>
    <scope>IDENTIFICATION</scope>
</reference>
<dbReference type="eggNOG" id="KOG1075">
    <property type="taxonomic scope" value="Eukaryota"/>
</dbReference>
<evidence type="ECO:0000313" key="2">
    <source>
        <dbReference type="Proteomes" id="UP000189703"/>
    </source>
</evidence>